<feature type="region of interest" description="Disordered" evidence="1">
    <location>
        <begin position="215"/>
        <end position="240"/>
    </location>
</feature>
<comment type="caution">
    <text evidence="2">The sequence shown here is derived from an EMBL/GenBank/DDBJ whole genome shotgun (WGS) entry which is preliminary data.</text>
</comment>
<feature type="compositionally biased region" description="Polar residues" evidence="1">
    <location>
        <begin position="215"/>
        <end position="231"/>
    </location>
</feature>
<reference evidence="2 3" key="1">
    <citation type="submission" date="2018-06" db="EMBL/GenBank/DDBJ databases">
        <title>Comparative genomics reveals the genomic features of Rhizophagus irregularis, R. cerebriforme, R. diaphanum and Gigaspora rosea, and their symbiotic lifestyle signature.</title>
        <authorList>
            <person name="Morin E."/>
            <person name="San Clemente H."/>
            <person name="Chen E.C.H."/>
            <person name="De La Providencia I."/>
            <person name="Hainaut M."/>
            <person name="Kuo A."/>
            <person name="Kohler A."/>
            <person name="Murat C."/>
            <person name="Tang N."/>
            <person name="Roy S."/>
            <person name="Loubradou J."/>
            <person name="Henrissat B."/>
            <person name="Grigoriev I.V."/>
            <person name="Corradi N."/>
            <person name="Roux C."/>
            <person name="Martin F.M."/>
        </authorList>
    </citation>
    <scope>NUCLEOTIDE SEQUENCE [LARGE SCALE GENOMIC DNA]</scope>
    <source>
        <strain evidence="2 3">DAOM 227022</strain>
    </source>
</reference>
<protein>
    <submittedName>
        <fullName evidence="2">Uncharacterized protein</fullName>
    </submittedName>
</protein>
<evidence type="ECO:0000313" key="2">
    <source>
        <dbReference type="EMBL" id="RIA93494.1"/>
    </source>
</evidence>
<evidence type="ECO:0000313" key="3">
    <source>
        <dbReference type="Proteomes" id="UP000265703"/>
    </source>
</evidence>
<dbReference type="Proteomes" id="UP000265703">
    <property type="component" value="Unassembled WGS sequence"/>
</dbReference>
<dbReference type="AlphaFoldDB" id="A0A397TF36"/>
<name>A0A397TF36_9GLOM</name>
<dbReference type="EMBL" id="QKYT01000103">
    <property type="protein sequence ID" value="RIA93494.1"/>
    <property type="molecule type" value="Genomic_DNA"/>
</dbReference>
<evidence type="ECO:0000256" key="1">
    <source>
        <dbReference type="SAM" id="MobiDB-lite"/>
    </source>
</evidence>
<proteinExistence type="predicted"/>
<organism evidence="2 3">
    <name type="scientific">Glomus cerebriforme</name>
    <dbReference type="NCBI Taxonomy" id="658196"/>
    <lineage>
        <taxon>Eukaryota</taxon>
        <taxon>Fungi</taxon>
        <taxon>Fungi incertae sedis</taxon>
        <taxon>Mucoromycota</taxon>
        <taxon>Glomeromycotina</taxon>
        <taxon>Glomeromycetes</taxon>
        <taxon>Glomerales</taxon>
        <taxon>Glomeraceae</taxon>
        <taxon>Glomus</taxon>
    </lineage>
</organism>
<accession>A0A397TF36</accession>
<gene>
    <name evidence="2" type="ORF">C1645_762412</name>
</gene>
<keyword evidence="3" id="KW-1185">Reference proteome</keyword>
<dbReference type="OrthoDB" id="2371799at2759"/>
<sequence length="374" mass="42477">MATWNPEDPFSWLKNLREKWQKNLNLEFVEPFRTNQIITPFGQEGKTLFLHAQLPADTDYHYMGRLGGSMGLHFSTIKENGFRNANRLFGGKSGTLGGKFDNNSTESEIAPINRECNVLEGYFETKRKSCEIHDGRVNSLPNKYKESGIRIKDKEHADINVGIGYGGCSNPRSIGILQSSFGKLCRVGSLAGYEWTTEVPSKTCRFVHAYPYPTQEASGSNRDQGNMSQMSVREGQNDPTSSCNNTLILVDTFESKSDRRNIATSIGCEDLIDSDPKDLTFYIANVAEYCFDHIIFIGEVNYGMIFLDCYGRVFLWEDMSQMLYPLRDSLEEAPKYSKGQDRLAWIVENGKVYEYFMKPQRKYTDTKGGKALKK</sequence>